<protein>
    <submittedName>
        <fullName evidence="1">Uncharacterized protein</fullName>
    </submittedName>
</protein>
<comment type="caution">
    <text evidence="1">The sequence shown here is derived from an EMBL/GenBank/DDBJ whole genome shotgun (WGS) entry which is preliminary data.</text>
</comment>
<dbReference type="Proteomes" id="UP001291623">
    <property type="component" value="Unassembled WGS sequence"/>
</dbReference>
<accession>A0AAE1SWQ8</accession>
<dbReference type="AlphaFoldDB" id="A0AAE1SWQ8"/>
<sequence length="119" mass="13903">MQTSCLSCSQVENVYQLKEQVTKEVVNPKTKKAQKKVDKVAAQEDRKKLWDELRSLDGKMSSSWLAMGYYNAIRDSDDRMLGIVVQEGEIKDFNDFMMDTGMEEMKIMQTIYPDKWQFT</sequence>
<reference evidence="1" key="1">
    <citation type="submission" date="2023-12" db="EMBL/GenBank/DDBJ databases">
        <title>Genome assembly of Anisodus tanguticus.</title>
        <authorList>
            <person name="Wang Y.-J."/>
        </authorList>
    </citation>
    <scope>NUCLEOTIDE SEQUENCE</scope>
    <source>
        <strain evidence="1">KB-2021</strain>
        <tissue evidence="1">Leaf</tissue>
    </source>
</reference>
<evidence type="ECO:0000313" key="1">
    <source>
        <dbReference type="EMBL" id="KAK4377118.1"/>
    </source>
</evidence>
<organism evidence="1 2">
    <name type="scientific">Anisodus tanguticus</name>
    <dbReference type="NCBI Taxonomy" id="243964"/>
    <lineage>
        <taxon>Eukaryota</taxon>
        <taxon>Viridiplantae</taxon>
        <taxon>Streptophyta</taxon>
        <taxon>Embryophyta</taxon>
        <taxon>Tracheophyta</taxon>
        <taxon>Spermatophyta</taxon>
        <taxon>Magnoliopsida</taxon>
        <taxon>eudicotyledons</taxon>
        <taxon>Gunneridae</taxon>
        <taxon>Pentapetalae</taxon>
        <taxon>asterids</taxon>
        <taxon>lamiids</taxon>
        <taxon>Solanales</taxon>
        <taxon>Solanaceae</taxon>
        <taxon>Solanoideae</taxon>
        <taxon>Hyoscyameae</taxon>
        <taxon>Anisodus</taxon>
    </lineage>
</organism>
<keyword evidence="2" id="KW-1185">Reference proteome</keyword>
<dbReference type="EMBL" id="JAVYJV010000002">
    <property type="protein sequence ID" value="KAK4377118.1"/>
    <property type="molecule type" value="Genomic_DNA"/>
</dbReference>
<name>A0AAE1SWQ8_9SOLA</name>
<proteinExistence type="predicted"/>
<evidence type="ECO:0000313" key="2">
    <source>
        <dbReference type="Proteomes" id="UP001291623"/>
    </source>
</evidence>
<gene>
    <name evidence="1" type="ORF">RND71_003414</name>
</gene>